<evidence type="ECO:0000313" key="3">
    <source>
        <dbReference type="Proteomes" id="UP001214603"/>
    </source>
</evidence>
<keyword evidence="2" id="KW-0808">Transferase</keyword>
<dbReference type="InterPro" id="IPR004046">
    <property type="entry name" value="GST_C"/>
</dbReference>
<dbReference type="EC" id="2.5.1.18" evidence="2"/>
<evidence type="ECO:0000313" key="2">
    <source>
        <dbReference type="EMBL" id="WFD02526.1"/>
    </source>
</evidence>
<sequence length="233" mass="26313">MSRYCLYYWPQIPGRGEFVRLAFARAKVAFSEVNDISTLQQLTSPQEGKTGVPPHLAVPILEVQNGANRFYLSQTPAILHYLAPKLGLDGEQPGVDPEVTRSQVLQLALTGLDWAVEAHDVHHPIGVMLYYEEQKDEALRAAQAFRSERIPKFAKTCRLLGTKTSIADLVLFQVLEGLHFAFPHAMEKLASSTPQLGQFRRELSDELRAYLESPERRAFNDGLFRHYPELDPP</sequence>
<feature type="domain" description="GST N-terminal" evidence="1">
    <location>
        <begin position="2"/>
        <end position="90"/>
    </location>
</feature>
<dbReference type="InterPro" id="IPR036249">
    <property type="entry name" value="Thioredoxin-like_sf"/>
</dbReference>
<dbReference type="Gene3D" id="1.20.1050.10">
    <property type="match status" value="1"/>
</dbReference>
<dbReference type="Proteomes" id="UP001214603">
    <property type="component" value="Chromosome 2"/>
</dbReference>
<reference evidence="2" key="1">
    <citation type="submission" date="2023-03" db="EMBL/GenBank/DDBJ databases">
        <title>Mating type loci evolution in Malassezia.</title>
        <authorList>
            <person name="Coelho M.A."/>
        </authorList>
    </citation>
    <scope>NUCLEOTIDE SEQUENCE</scope>
    <source>
        <strain evidence="2">CBS 7876</strain>
    </source>
</reference>
<keyword evidence="3" id="KW-1185">Reference proteome</keyword>
<dbReference type="InterPro" id="IPR004045">
    <property type="entry name" value="Glutathione_S-Trfase_N"/>
</dbReference>
<dbReference type="PROSITE" id="PS50404">
    <property type="entry name" value="GST_NTER"/>
    <property type="match status" value="1"/>
</dbReference>
<dbReference type="SUPFAM" id="SSF52833">
    <property type="entry name" value="Thioredoxin-like"/>
    <property type="match status" value="1"/>
</dbReference>
<dbReference type="Pfam" id="PF14497">
    <property type="entry name" value="GST_C_3"/>
    <property type="match status" value="1"/>
</dbReference>
<evidence type="ECO:0000259" key="1">
    <source>
        <dbReference type="PROSITE" id="PS50404"/>
    </source>
</evidence>
<name>A0AAF0IVY9_9BASI</name>
<dbReference type="PANTHER" id="PTHR11571:SF263">
    <property type="entry name" value="GLUTATHIONE S-TRANSFERASE"/>
    <property type="match status" value="1"/>
</dbReference>
<dbReference type="GO" id="GO:0004364">
    <property type="term" value="F:glutathione transferase activity"/>
    <property type="evidence" value="ECO:0007669"/>
    <property type="project" value="UniProtKB-EC"/>
</dbReference>
<accession>A0AAF0IVY9</accession>
<dbReference type="InterPro" id="IPR036282">
    <property type="entry name" value="Glutathione-S-Trfase_C_sf"/>
</dbReference>
<organism evidence="2 3">
    <name type="scientific">Malassezia obtusa</name>
    <dbReference type="NCBI Taxonomy" id="76774"/>
    <lineage>
        <taxon>Eukaryota</taxon>
        <taxon>Fungi</taxon>
        <taxon>Dikarya</taxon>
        <taxon>Basidiomycota</taxon>
        <taxon>Ustilaginomycotina</taxon>
        <taxon>Malasseziomycetes</taxon>
        <taxon>Malasseziales</taxon>
        <taxon>Malasseziaceae</taxon>
        <taxon>Malassezia</taxon>
    </lineage>
</organism>
<gene>
    <name evidence="2" type="ORF">MOBT1_001210</name>
</gene>
<protein>
    <submittedName>
        <fullName evidence="2">Glutathione transferase</fullName>
        <ecNumber evidence="2">2.5.1.18</ecNumber>
    </submittedName>
</protein>
<dbReference type="InterPro" id="IPR050213">
    <property type="entry name" value="GST_superfamily"/>
</dbReference>
<dbReference type="SUPFAM" id="SSF47616">
    <property type="entry name" value="GST C-terminal domain-like"/>
    <property type="match status" value="1"/>
</dbReference>
<dbReference type="Gene3D" id="3.40.30.10">
    <property type="entry name" value="Glutaredoxin"/>
    <property type="match status" value="1"/>
</dbReference>
<dbReference type="AlphaFoldDB" id="A0AAF0IVY9"/>
<dbReference type="GO" id="GO:0006749">
    <property type="term" value="P:glutathione metabolic process"/>
    <property type="evidence" value="ECO:0007669"/>
    <property type="project" value="TreeGrafter"/>
</dbReference>
<dbReference type="PANTHER" id="PTHR11571">
    <property type="entry name" value="GLUTATHIONE S-TRANSFERASE"/>
    <property type="match status" value="1"/>
</dbReference>
<proteinExistence type="predicted"/>
<dbReference type="EMBL" id="CP119935">
    <property type="protein sequence ID" value="WFD02526.1"/>
    <property type="molecule type" value="Genomic_DNA"/>
</dbReference>